<evidence type="ECO:0000313" key="2">
    <source>
        <dbReference type="EMBL" id="KAG8080169.1"/>
    </source>
</evidence>
<evidence type="ECO:0000313" key="3">
    <source>
        <dbReference type="Proteomes" id="UP000729402"/>
    </source>
</evidence>
<keyword evidence="3" id="KW-1185">Reference proteome</keyword>
<dbReference type="AlphaFoldDB" id="A0A8J5TFT6"/>
<dbReference type="EMBL" id="JAAALK010000282">
    <property type="protein sequence ID" value="KAG8080169.1"/>
    <property type="molecule type" value="Genomic_DNA"/>
</dbReference>
<evidence type="ECO:0000256" key="1">
    <source>
        <dbReference type="SAM" id="MobiDB-lite"/>
    </source>
</evidence>
<accession>A0A8J5TFT6</accession>
<comment type="caution">
    <text evidence="2">The sequence shown here is derived from an EMBL/GenBank/DDBJ whole genome shotgun (WGS) entry which is preliminary data.</text>
</comment>
<gene>
    <name evidence="2" type="ORF">GUJ93_ZPchr0007g5582</name>
</gene>
<feature type="region of interest" description="Disordered" evidence="1">
    <location>
        <begin position="1"/>
        <end position="22"/>
    </location>
</feature>
<reference evidence="2" key="1">
    <citation type="journal article" date="2021" name="bioRxiv">
        <title>Whole Genome Assembly and Annotation of Northern Wild Rice, Zizania palustris L., Supports a Whole Genome Duplication in the Zizania Genus.</title>
        <authorList>
            <person name="Haas M."/>
            <person name="Kono T."/>
            <person name="Macchietto M."/>
            <person name="Millas R."/>
            <person name="McGilp L."/>
            <person name="Shao M."/>
            <person name="Duquette J."/>
            <person name="Hirsch C.N."/>
            <person name="Kimball J."/>
        </authorList>
    </citation>
    <scope>NUCLEOTIDE SEQUENCE</scope>
    <source>
        <tissue evidence="2">Fresh leaf tissue</tissue>
    </source>
</reference>
<name>A0A8J5TFT6_ZIZPA</name>
<proteinExistence type="predicted"/>
<organism evidence="2 3">
    <name type="scientific">Zizania palustris</name>
    <name type="common">Northern wild rice</name>
    <dbReference type="NCBI Taxonomy" id="103762"/>
    <lineage>
        <taxon>Eukaryota</taxon>
        <taxon>Viridiplantae</taxon>
        <taxon>Streptophyta</taxon>
        <taxon>Embryophyta</taxon>
        <taxon>Tracheophyta</taxon>
        <taxon>Spermatophyta</taxon>
        <taxon>Magnoliopsida</taxon>
        <taxon>Liliopsida</taxon>
        <taxon>Poales</taxon>
        <taxon>Poaceae</taxon>
        <taxon>BOP clade</taxon>
        <taxon>Oryzoideae</taxon>
        <taxon>Oryzeae</taxon>
        <taxon>Zizaniinae</taxon>
        <taxon>Zizania</taxon>
    </lineage>
</organism>
<reference evidence="2" key="2">
    <citation type="submission" date="2021-02" db="EMBL/GenBank/DDBJ databases">
        <authorList>
            <person name="Kimball J.A."/>
            <person name="Haas M.W."/>
            <person name="Macchietto M."/>
            <person name="Kono T."/>
            <person name="Duquette J."/>
            <person name="Shao M."/>
        </authorList>
    </citation>
    <scope>NUCLEOTIDE SEQUENCE</scope>
    <source>
        <tissue evidence="2">Fresh leaf tissue</tissue>
    </source>
</reference>
<dbReference type="Proteomes" id="UP000729402">
    <property type="component" value="Unassembled WGS sequence"/>
</dbReference>
<sequence length="78" mass="8072">MADAACAGAGDEGRNPALDPSAPPLRAPHFRCRIPSLAAVQPGCPAGSLHRVEAEWDPPEVVAACQPRRLVGASELGY</sequence>
<protein>
    <submittedName>
        <fullName evidence="2">Uncharacterized protein</fullName>
    </submittedName>
</protein>